<organism evidence="2">
    <name type="scientific">Tanacetum cinerariifolium</name>
    <name type="common">Dalmatian daisy</name>
    <name type="synonym">Chrysanthemum cinerariifolium</name>
    <dbReference type="NCBI Taxonomy" id="118510"/>
    <lineage>
        <taxon>Eukaryota</taxon>
        <taxon>Viridiplantae</taxon>
        <taxon>Streptophyta</taxon>
        <taxon>Embryophyta</taxon>
        <taxon>Tracheophyta</taxon>
        <taxon>Spermatophyta</taxon>
        <taxon>Magnoliopsida</taxon>
        <taxon>eudicotyledons</taxon>
        <taxon>Gunneridae</taxon>
        <taxon>Pentapetalae</taxon>
        <taxon>asterids</taxon>
        <taxon>campanulids</taxon>
        <taxon>Asterales</taxon>
        <taxon>Asteraceae</taxon>
        <taxon>Asteroideae</taxon>
        <taxon>Anthemideae</taxon>
        <taxon>Anthemidinae</taxon>
        <taxon>Tanacetum</taxon>
    </lineage>
</organism>
<proteinExistence type="predicted"/>
<gene>
    <name evidence="2" type="ORF">Tci_584532</name>
</gene>
<feature type="transmembrane region" description="Helical" evidence="1">
    <location>
        <begin position="33"/>
        <end position="52"/>
    </location>
</feature>
<dbReference type="AlphaFoldDB" id="A0A699J556"/>
<comment type="caution">
    <text evidence="2">The sequence shown here is derived from an EMBL/GenBank/DDBJ whole genome shotgun (WGS) entry which is preliminary data.</text>
</comment>
<protein>
    <submittedName>
        <fullName evidence="2">Uncharacterized protein</fullName>
    </submittedName>
</protein>
<sequence>MAVSSIIQECSCDVKANNPASAIQKKAHAKNKGLFLCAAIVRSYGCLGVSYVDMWIRMKMRLFASWQKSVKELKSSCRSIPQIHILFSLDPRAPLNGMEGALQRYESHIGAKLCTDNTFAVGHMEEVYRLSAYKGSMVDKC</sequence>
<keyword evidence="1" id="KW-0472">Membrane</keyword>
<keyword evidence="1" id="KW-0812">Transmembrane</keyword>
<evidence type="ECO:0000256" key="1">
    <source>
        <dbReference type="SAM" id="Phobius"/>
    </source>
</evidence>
<dbReference type="EMBL" id="BKCJ010372771">
    <property type="protein sequence ID" value="GFA12560.1"/>
    <property type="molecule type" value="Genomic_DNA"/>
</dbReference>
<name>A0A699J556_TANCI</name>
<evidence type="ECO:0000313" key="2">
    <source>
        <dbReference type="EMBL" id="GFA12560.1"/>
    </source>
</evidence>
<accession>A0A699J556</accession>
<keyword evidence="1" id="KW-1133">Transmembrane helix</keyword>
<reference evidence="2" key="1">
    <citation type="journal article" date="2019" name="Sci. Rep.">
        <title>Draft genome of Tanacetum cinerariifolium, the natural source of mosquito coil.</title>
        <authorList>
            <person name="Yamashiro T."/>
            <person name="Shiraishi A."/>
            <person name="Satake H."/>
            <person name="Nakayama K."/>
        </authorList>
    </citation>
    <scope>NUCLEOTIDE SEQUENCE</scope>
</reference>